<evidence type="ECO:0000313" key="2">
    <source>
        <dbReference type="EMBL" id="VFJ44590.1"/>
    </source>
</evidence>
<evidence type="ECO:0000313" key="3">
    <source>
        <dbReference type="EMBL" id="VFK06529.1"/>
    </source>
</evidence>
<reference evidence="2" key="1">
    <citation type="submission" date="2019-02" db="EMBL/GenBank/DDBJ databases">
        <authorList>
            <person name="Gruber-Vodicka R. H."/>
            <person name="Seah K. B. B."/>
        </authorList>
    </citation>
    <scope>NUCLEOTIDE SEQUENCE</scope>
    <source>
        <strain evidence="1">BECK_BZ163</strain>
        <strain evidence="3">BECK_BZ164</strain>
        <strain evidence="2">BECK_BZ165</strain>
    </source>
</reference>
<proteinExistence type="predicted"/>
<dbReference type="EMBL" id="CAADEZ010000015">
    <property type="protein sequence ID" value="VFJ44261.1"/>
    <property type="molecule type" value="Genomic_DNA"/>
</dbReference>
<dbReference type="EMBL" id="CAADFA010000013">
    <property type="protein sequence ID" value="VFJ44590.1"/>
    <property type="molecule type" value="Genomic_DNA"/>
</dbReference>
<sequence length="88" mass="10484">MAKVSFVSFPWNKFGKVDINRARQWTLPHLKNLLIPFVHKGLFNRLLYVRWKRKITSKLLQVSAAGVQPSRLDLVRYPLWFGMSRMKR</sequence>
<name>A0A450RZ50_9GAMM</name>
<gene>
    <name evidence="1" type="ORF">BECKFM1743A_GA0114220_1001515</name>
    <name evidence="3" type="ORF">BECKFM1743B_GA0114221_100193</name>
    <name evidence="2" type="ORF">BECKFM1743C_GA0114222_1001315</name>
</gene>
<evidence type="ECO:0000313" key="1">
    <source>
        <dbReference type="EMBL" id="VFJ44261.1"/>
    </source>
</evidence>
<dbReference type="EMBL" id="CAADFL010000019">
    <property type="protein sequence ID" value="VFK06529.1"/>
    <property type="molecule type" value="Genomic_DNA"/>
</dbReference>
<dbReference type="AlphaFoldDB" id="A0A450RZ50"/>
<organism evidence="2">
    <name type="scientific">Candidatus Kentrum sp. FM</name>
    <dbReference type="NCBI Taxonomy" id="2126340"/>
    <lineage>
        <taxon>Bacteria</taxon>
        <taxon>Pseudomonadati</taxon>
        <taxon>Pseudomonadota</taxon>
        <taxon>Gammaproteobacteria</taxon>
        <taxon>Candidatus Kentrum</taxon>
    </lineage>
</organism>
<protein>
    <submittedName>
        <fullName evidence="2">Uncharacterized protein</fullName>
    </submittedName>
</protein>
<accession>A0A450RZ50</accession>